<dbReference type="Proteomes" id="UP000676336">
    <property type="component" value="Unassembled WGS sequence"/>
</dbReference>
<evidence type="ECO:0000313" key="3">
    <source>
        <dbReference type="Proteomes" id="UP000676336"/>
    </source>
</evidence>
<proteinExistence type="predicted"/>
<feature type="non-terminal residue" evidence="2">
    <location>
        <position position="98"/>
    </location>
</feature>
<keyword evidence="1" id="KW-0812">Transmembrane</keyword>
<keyword evidence="1" id="KW-1133">Transmembrane helix</keyword>
<comment type="caution">
    <text evidence="2">The sequence shown here is derived from an EMBL/GenBank/DDBJ whole genome shotgun (WGS) entry which is preliminary data.</text>
</comment>
<feature type="non-terminal residue" evidence="2">
    <location>
        <position position="1"/>
    </location>
</feature>
<evidence type="ECO:0000256" key="1">
    <source>
        <dbReference type="SAM" id="Phobius"/>
    </source>
</evidence>
<sequence>APTNLYGLWCFIILCAVRILSSSSAKVFQFTEEARAALRPFVGTEGMKCFDGCPIQCSGRTLDAGYMKLPRCIGISIDRSTGLLKAPAIKLAYSPTGS</sequence>
<dbReference type="EMBL" id="CAJOBI010025373">
    <property type="protein sequence ID" value="CAF4241520.1"/>
    <property type="molecule type" value="Genomic_DNA"/>
</dbReference>
<gene>
    <name evidence="2" type="ORF">SMN809_LOCUS23589</name>
</gene>
<organism evidence="2 3">
    <name type="scientific">Rotaria magnacalcarata</name>
    <dbReference type="NCBI Taxonomy" id="392030"/>
    <lineage>
        <taxon>Eukaryota</taxon>
        <taxon>Metazoa</taxon>
        <taxon>Spiralia</taxon>
        <taxon>Gnathifera</taxon>
        <taxon>Rotifera</taxon>
        <taxon>Eurotatoria</taxon>
        <taxon>Bdelloidea</taxon>
        <taxon>Philodinida</taxon>
        <taxon>Philodinidae</taxon>
        <taxon>Rotaria</taxon>
    </lineage>
</organism>
<feature type="transmembrane region" description="Helical" evidence="1">
    <location>
        <begin position="6"/>
        <end position="25"/>
    </location>
</feature>
<evidence type="ECO:0000313" key="2">
    <source>
        <dbReference type="EMBL" id="CAF4241520.1"/>
    </source>
</evidence>
<reference evidence="2" key="1">
    <citation type="submission" date="2021-02" db="EMBL/GenBank/DDBJ databases">
        <authorList>
            <person name="Nowell W R."/>
        </authorList>
    </citation>
    <scope>NUCLEOTIDE SEQUENCE</scope>
</reference>
<name>A0A8S2SMN9_9BILA</name>
<accession>A0A8S2SMN9</accession>
<protein>
    <submittedName>
        <fullName evidence="2">Uncharacterized protein</fullName>
    </submittedName>
</protein>
<keyword evidence="1" id="KW-0472">Membrane</keyword>
<dbReference type="AlphaFoldDB" id="A0A8S2SMN9"/>